<accession>A0A7G9GGC3</accession>
<dbReference type="InterPro" id="IPR051673">
    <property type="entry name" value="SSDNA_exonuclease_RecJ"/>
</dbReference>
<dbReference type="Proteomes" id="UP000515860">
    <property type="component" value="Chromosome"/>
</dbReference>
<proteinExistence type="inferred from homology"/>
<dbReference type="InterPro" id="IPR004610">
    <property type="entry name" value="RecJ"/>
</dbReference>
<evidence type="ECO:0000313" key="9">
    <source>
        <dbReference type="EMBL" id="QNM09855.1"/>
    </source>
</evidence>
<dbReference type="Gene3D" id="3.10.310.30">
    <property type="match status" value="1"/>
</dbReference>
<dbReference type="SUPFAM" id="SSF64182">
    <property type="entry name" value="DHH phosphoesterases"/>
    <property type="match status" value="1"/>
</dbReference>
<evidence type="ECO:0000256" key="5">
    <source>
        <dbReference type="ARBA" id="ARBA00022839"/>
    </source>
</evidence>
<dbReference type="Gene3D" id="3.90.1640.30">
    <property type="match status" value="1"/>
</dbReference>
<protein>
    <recommendedName>
        <fullName evidence="2">Single-stranded-DNA-specific exonuclease RecJ</fullName>
    </recommendedName>
</protein>
<dbReference type="EMBL" id="CP060635">
    <property type="protein sequence ID" value="QNM09855.1"/>
    <property type="molecule type" value="Genomic_DNA"/>
</dbReference>
<reference evidence="9 10" key="1">
    <citation type="submission" date="2020-08" db="EMBL/GenBank/DDBJ databases">
        <authorList>
            <person name="Liu C."/>
            <person name="Sun Q."/>
        </authorList>
    </citation>
    <scope>NUCLEOTIDE SEQUENCE [LARGE SCALE GENOMIC DNA]</scope>
    <source>
        <strain evidence="9 10">NSJ-29</strain>
    </source>
</reference>
<evidence type="ECO:0000259" key="6">
    <source>
        <dbReference type="Pfam" id="PF01368"/>
    </source>
</evidence>
<evidence type="ECO:0000259" key="7">
    <source>
        <dbReference type="Pfam" id="PF02272"/>
    </source>
</evidence>
<dbReference type="GO" id="GO:0006310">
    <property type="term" value="P:DNA recombination"/>
    <property type="evidence" value="ECO:0007669"/>
    <property type="project" value="InterPro"/>
</dbReference>
<dbReference type="PANTHER" id="PTHR30255:SF2">
    <property type="entry name" value="SINGLE-STRANDED-DNA-SPECIFIC EXONUCLEASE RECJ"/>
    <property type="match status" value="1"/>
</dbReference>
<dbReference type="KEGG" id="whj:H9Q79_06105"/>
<feature type="domain" description="DDH" evidence="6">
    <location>
        <begin position="78"/>
        <end position="233"/>
    </location>
</feature>
<keyword evidence="3" id="KW-0540">Nuclease</keyword>
<feature type="domain" description="DHHA1" evidence="7">
    <location>
        <begin position="355"/>
        <end position="448"/>
    </location>
</feature>
<dbReference type="RefSeq" id="WP_249329422.1">
    <property type="nucleotide sequence ID" value="NZ_CP060635.1"/>
</dbReference>
<dbReference type="InterPro" id="IPR003156">
    <property type="entry name" value="DHHA1_dom"/>
</dbReference>
<sequence length="571" mass="63413">MEKWVVTAKRADFNGIAGRFSIDPVLARLIRNRDVVGDEEIEKYLYGGLSDLYPPEQMKGMREAGELLLQKIRERKPIRVIGDYDIDGVMSSYILQTGLKRLGAVCDVRIPERIRDGYGLNESLVRQAGGDGIDTIVTCDNGIAASGQIALARELGMSAVVTDHHEIPYSEQEDGTREYILPPADAVINPKQPGCGYPFKGLCGAGVAWKLVCYLYSQSGIPEKEQEDFLEFVGIATVGDVMDLQGENRILVKEGLKRLHRTENPGLLELISQNGLEPSQIDVYHIGFVLGPCLNASGRLDTAKRALALLTAESREEAARLAGDLKALNESRKEMTAQGVEEAISLVESTSLRDDRVLVVYLPDCHESLAGIIAGRLKEYYHRPSFVLTGTEEGAKGSGRSIEAYSMYEELCRCREYLTRFGGHPMAAGISLEEKNIPLFRKRINELCALSEEDLIPKITIDVPMPIRYVSRELLEQMELLKPFGKGNPRPLFAEKKMKVLNPRIFGKNRNVVKMQVVDENGCAMDGVYFGDASGFTDYAAAHPQLSLVYYPSINSYMGRETLQITITNYQ</sequence>
<keyword evidence="10" id="KW-1185">Reference proteome</keyword>
<dbReference type="GO" id="GO:0008409">
    <property type="term" value="F:5'-3' exonuclease activity"/>
    <property type="evidence" value="ECO:0007669"/>
    <property type="project" value="InterPro"/>
</dbReference>
<evidence type="ECO:0000256" key="1">
    <source>
        <dbReference type="ARBA" id="ARBA00005915"/>
    </source>
</evidence>
<dbReference type="GO" id="GO:0003676">
    <property type="term" value="F:nucleic acid binding"/>
    <property type="evidence" value="ECO:0007669"/>
    <property type="project" value="InterPro"/>
</dbReference>
<dbReference type="InterPro" id="IPR038763">
    <property type="entry name" value="DHH_sf"/>
</dbReference>
<dbReference type="GO" id="GO:0006281">
    <property type="term" value="P:DNA repair"/>
    <property type="evidence" value="ECO:0007669"/>
    <property type="project" value="InterPro"/>
</dbReference>
<evidence type="ECO:0000313" key="10">
    <source>
        <dbReference type="Proteomes" id="UP000515860"/>
    </source>
</evidence>
<keyword evidence="4" id="KW-0378">Hydrolase</keyword>
<dbReference type="PANTHER" id="PTHR30255">
    <property type="entry name" value="SINGLE-STRANDED-DNA-SPECIFIC EXONUCLEASE RECJ"/>
    <property type="match status" value="1"/>
</dbReference>
<evidence type="ECO:0000256" key="4">
    <source>
        <dbReference type="ARBA" id="ARBA00022801"/>
    </source>
</evidence>
<dbReference type="InterPro" id="IPR041122">
    <property type="entry name" value="RecJ_OB"/>
</dbReference>
<dbReference type="AlphaFoldDB" id="A0A7G9GGC3"/>
<keyword evidence="5 9" id="KW-0269">Exonuclease</keyword>
<dbReference type="NCBIfam" id="TIGR00644">
    <property type="entry name" value="recJ"/>
    <property type="match status" value="1"/>
</dbReference>
<name>A0A7G9GGC3_9FIRM</name>
<evidence type="ECO:0000256" key="2">
    <source>
        <dbReference type="ARBA" id="ARBA00019841"/>
    </source>
</evidence>
<evidence type="ECO:0000256" key="3">
    <source>
        <dbReference type="ARBA" id="ARBA00022722"/>
    </source>
</evidence>
<gene>
    <name evidence="9" type="primary">recJ</name>
    <name evidence="9" type="ORF">H9Q79_06105</name>
</gene>
<comment type="similarity">
    <text evidence="1">Belongs to the RecJ family.</text>
</comment>
<dbReference type="Pfam" id="PF01368">
    <property type="entry name" value="DHH"/>
    <property type="match status" value="1"/>
</dbReference>
<feature type="domain" description="RecJ OB" evidence="8">
    <location>
        <begin position="461"/>
        <end position="568"/>
    </location>
</feature>
<dbReference type="Pfam" id="PF02272">
    <property type="entry name" value="DHHA1"/>
    <property type="match status" value="1"/>
</dbReference>
<evidence type="ECO:0000259" key="8">
    <source>
        <dbReference type="Pfam" id="PF17768"/>
    </source>
</evidence>
<dbReference type="InterPro" id="IPR001667">
    <property type="entry name" value="DDH_dom"/>
</dbReference>
<organism evidence="9 10">
    <name type="scientific">Wansuia hejianensis</name>
    <dbReference type="NCBI Taxonomy" id="2763667"/>
    <lineage>
        <taxon>Bacteria</taxon>
        <taxon>Bacillati</taxon>
        <taxon>Bacillota</taxon>
        <taxon>Clostridia</taxon>
        <taxon>Lachnospirales</taxon>
        <taxon>Lachnospiraceae</taxon>
        <taxon>Wansuia</taxon>
    </lineage>
</organism>
<dbReference type="Pfam" id="PF17768">
    <property type="entry name" value="RecJ_OB"/>
    <property type="match status" value="1"/>
</dbReference>